<evidence type="ECO:0000256" key="2">
    <source>
        <dbReference type="ARBA" id="ARBA00022630"/>
    </source>
</evidence>
<dbReference type="PANTHER" id="PTHR43429:SF2">
    <property type="entry name" value="PYRIDINE NUCLEOTIDE-DISULFIDE OXIDOREDUCTASE DOMAIN-CONTAINING PROTEIN 1"/>
    <property type="match status" value="1"/>
</dbReference>
<evidence type="ECO:0000256" key="1">
    <source>
        <dbReference type="ARBA" id="ARBA00001974"/>
    </source>
</evidence>
<dbReference type="EnsemblMetazoa" id="CJA06457.1">
    <property type="protein sequence ID" value="CJA06457.1"/>
    <property type="gene ID" value="WBGene00125661"/>
</dbReference>
<keyword evidence="5" id="KW-1185">Reference proteome</keyword>
<organism evidence="4 5">
    <name type="scientific">Caenorhabditis japonica</name>
    <dbReference type="NCBI Taxonomy" id="281687"/>
    <lineage>
        <taxon>Eukaryota</taxon>
        <taxon>Metazoa</taxon>
        <taxon>Ecdysozoa</taxon>
        <taxon>Nematoda</taxon>
        <taxon>Chromadorea</taxon>
        <taxon>Rhabditida</taxon>
        <taxon>Rhabditina</taxon>
        <taxon>Rhabditomorpha</taxon>
        <taxon>Rhabditoidea</taxon>
        <taxon>Rhabditidae</taxon>
        <taxon>Peloderinae</taxon>
        <taxon>Caenorhabditis</taxon>
    </lineage>
</organism>
<comment type="cofactor">
    <cofactor evidence="1">
        <name>FAD</name>
        <dbReference type="ChEBI" id="CHEBI:57692"/>
    </cofactor>
</comment>
<dbReference type="Proteomes" id="UP000005237">
    <property type="component" value="Unassembled WGS sequence"/>
</dbReference>
<evidence type="ECO:0000313" key="4">
    <source>
        <dbReference type="EnsemblMetazoa" id="CJA06457.1"/>
    </source>
</evidence>
<dbReference type="InterPro" id="IPR016156">
    <property type="entry name" value="FAD/NAD-linked_Rdtase_dimer_sf"/>
</dbReference>
<name>A0A8R1DNJ5_CAEJA</name>
<evidence type="ECO:0000313" key="5">
    <source>
        <dbReference type="Proteomes" id="UP000005237"/>
    </source>
</evidence>
<accession>A0A8R1DNJ5</accession>
<dbReference type="AlphaFoldDB" id="A0A8R1DNJ5"/>
<keyword evidence="2" id="KW-0285">Flavoprotein</keyword>
<dbReference type="Gene3D" id="3.30.390.30">
    <property type="match status" value="1"/>
</dbReference>
<proteinExistence type="predicted"/>
<reference evidence="5" key="1">
    <citation type="submission" date="2010-08" db="EMBL/GenBank/DDBJ databases">
        <authorList>
            <consortium name="Caenorhabditis japonica Sequencing Consortium"/>
            <person name="Wilson R.K."/>
        </authorList>
    </citation>
    <scope>NUCLEOTIDE SEQUENCE [LARGE SCALE GENOMIC DNA]</scope>
    <source>
        <strain evidence="5">DF5081</strain>
    </source>
</reference>
<sequence>MAAYTINVYNRNRTCVSIADEEDQLVRCVVVENVIVGALLIGETDMEETMENLILNRTDLSGISETFLDPGVDLDDYFD</sequence>
<protein>
    <recommendedName>
        <fullName evidence="6">Pyridine nucleotide-disulfide oxidoreductase domain-containing protein 1</fullName>
    </recommendedName>
</protein>
<reference evidence="4" key="2">
    <citation type="submission" date="2022-06" db="UniProtKB">
        <authorList>
            <consortium name="EnsemblMetazoa"/>
        </authorList>
    </citation>
    <scope>IDENTIFICATION</scope>
    <source>
        <strain evidence="4">DF5081</strain>
    </source>
</reference>
<dbReference type="InterPro" id="IPR050260">
    <property type="entry name" value="FAD-bd_OxRdtase"/>
</dbReference>
<evidence type="ECO:0008006" key="6">
    <source>
        <dbReference type="Google" id="ProtNLM"/>
    </source>
</evidence>
<dbReference type="PANTHER" id="PTHR43429">
    <property type="entry name" value="PYRIDINE NUCLEOTIDE-DISULFIDE OXIDOREDUCTASE DOMAIN-CONTAINING"/>
    <property type="match status" value="1"/>
</dbReference>
<keyword evidence="3" id="KW-0274">FAD</keyword>
<evidence type="ECO:0000256" key="3">
    <source>
        <dbReference type="ARBA" id="ARBA00022827"/>
    </source>
</evidence>